<dbReference type="PROSITE" id="PS00514">
    <property type="entry name" value="FIBRINOGEN_C_1"/>
    <property type="match status" value="1"/>
</dbReference>
<feature type="region of interest" description="Disordered" evidence="7">
    <location>
        <begin position="123"/>
        <end position="145"/>
    </location>
</feature>
<evidence type="ECO:0000256" key="2">
    <source>
        <dbReference type="ARBA" id="ARBA00022525"/>
    </source>
</evidence>
<dbReference type="InterPro" id="IPR036056">
    <property type="entry name" value="Fibrinogen-like_C"/>
</dbReference>
<keyword evidence="6" id="KW-0325">Glycoprotein</keyword>
<evidence type="ECO:0000256" key="4">
    <source>
        <dbReference type="ARBA" id="ARBA00023054"/>
    </source>
</evidence>
<keyword evidence="4" id="KW-0175">Coiled coil</keyword>
<reference evidence="9" key="1">
    <citation type="journal article" date="2021" name="Sci. Adv.">
        <title>The American lobster genome reveals insights on longevity, neural, and immune adaptations.</title>
        <authorList>
            <person name="Polinski J.M."/>
            <person name="Zimin A.V."/>
            <person name="Clark K.F."/>
            <person name="Kohn A.B."/>
            <person name="Sadowski N."/>
            <person name="Timp W."/>
            <person name="Ptitsyn A."/>
            <person name="Khanna P."/>
            <person name="Romanova D.Y."/>
            <person name="Williams P."/>
            <person name="Greenwood S.J."/>
            <person name="Moroz L.L."/>
            <person name="Walt D.R."/>
            <person name="Bodnar A.G."/>
        </authorList>
    </citation>
    <scope>NUCLEOTIDE SEQUENCE</scope>
    <source>
        <strain evidence="9">GMGI-L3</strain>
    </source>
</reference>
<feature type="compositionally biased region" description="Basic residues" evidence="7">
    <location>
        <begin position="420"/>
        <end position="440"/>
    </location>
</feature>
<feature type="compositionally biased region" description="Basic and acidic residues" evidence="7">
    <location>
        <begin position="302"/>
        <end position="323"/>
    </location>
</feature>
<dbReference type="SMART" id="SM00186">
    <property type="entry name" value="FBG"/>
    <property type="match status" value="1"/>
</dbReference>
<feature type="compositionally biased region" description="Polar residues" evidence="7">
    <location>
        <begin position="703"/>
        <end position="713"/>
    </location>
</feature>
<feature type="compositionally biased region" description="Pro residues" evidence="7">
    <location>
        <begin position="344"/>
        <end position="353"/>
    </location>
</feature>
<keyword evidence="3" id="KW-0732">Signal</keyword>
<evidence type="ECO:0000256" key="6">
    <source>
        <dbReference type="ARBA" id="ARBA00023180"/>
    </source>
</evidence>
<feature type="domain" description="Fibrinogen C-terminal" evidence="8">
    <location>
        <begin position="477"/>
        <end position="703"/>
    </location>
</feature>
<comment type="caution">
    <text evidence="9">The sequence shown here is derived from an EMBL/GenBank/DDBJ whole genome shotgun (WGS) entry which is preliminary data.</text>
</comment>
<dbReference type="Pfam" id="PF00147">
    <property type="entry name" value="Fibrinogen_C"/>
    <property type="match status" value="1"/>
</dbReference>
<feature type="region of interest" description="Disordered" evidence="7">
    <location>
        <begin position="276"/>
        <end position="356"/>
    </location>
</feature>
<feature type="region of interest" description="Disordered" evidence="7">
    <location>
        <begin position="396"/>
        <end position="483"/>
    </location>
</feature>
<keyword evidence="2" id="KW-0964">Secreted</keyword>
<evidence type="ECO:0000256" key="1">
    <source>
        <dbReference type="ARBA" id="ARBA00004613"/>
    </source>
</evidence>
<evidence type="ECO:0000259" key="8">
    <source>
        <dbReference type="PROSITE" id="PS51406"/>
    </source>
</evidence>
<dbReference type="GO" id="GO:0030674">
    <property type="term" value="F:protein-macromolecule adaptor activity"/>
    <property type="evidence" value="ECO:0007669"/>
    <property type="project" value="TreeGrafter"/>
</dbReference>
<dbReference type="PROSITE" id="PS51406">
    <property type="entry name" value="FIBRINOGEN_C_2"/>
    <property type="match status" value="1"/>
</dbReference>
<proteinExistence type="predicted"/>
<organism evidence="9 10">
    <name type="scientific">Homarus americanus</name>
    <name type="common">American lobster</name>
    <dbReference type="NCBI Taxonomy" id="6706"/>
    <lineage>
        <taxon>Eukaryota</taxon>
        <taxon>Metazoa</taxon>
        <taxon>Ecdysozoa</taxon>
        <taxon>Arthropoda</taxon>
        <taxon>Crustacea</taxon>
        <taxon>Multicrustacea</taxon>
        <taxon>Malacostraca</taxon>
        <taxon>Eumalacostraca</taxon>
        <taxon>Eucarida</taxon>
        <taxon>Decapoda</taxon>
        <taxon>Pleocyemata</taxon>
        <taxon>Astacidea</taxon>
        <taxon>Nephropoidea</taxon>
        <taxon>Nephropidae</taxon>
        <taxon>Homarus</taxon>
    </lineage>
</organism>
<feature type="compositionally biased region" description="Low complexity" evidence="7">
    <location>
        <begin position="324"/>
        <end position="343"/>
    </location>
</feature>
<dbReference type="Proteomes" id="UP000747542">
    <property type="component" value="Unassembled WGS sequence"/>
</dbReference>
<feature type="region of interest" description="Disordered" evidence="7">
    <location>
        <begin position="703"/>
        <end position="739"/>
    </location>
</feature>
<evidence type="ECO:0000313" key="10">
    <source>
        <dbReference type="Proteomes" id="UP000747542"/>
    </source>
</evidence>
<dbReference type="AlphaFoldDB" id="A0A8J5K7X1"/>
<evidence type="ECO:0000256" key="5">
    <source>
        <dbReference type="ARBA" id="ARBA00023157"/>
    </source>
</evidence>
<keyword evidence="5" id="KW-1015">Disulfide bond</keyword>
<dbReference type="InterPro" id="IPR020837">
    <property type="entry name" value="Fibrinogen_CS"/>
</dbReference>
<evidence type="ECO:0000313" key="9">
    <source>
        <dbReference type="EMBL" id="KAG7170926.1"/>
    </source>
</evidence>
<dbReference type="InterPro" id="IPR014716">
    <property type="entry name" value="Fibrinogen_a/b/g_C_1"/>
</dbReference>
<feature type="compositionally biased region" description="Polar residues" evidence="7">
    <location>
        <begin position="460"/>
        <end position="469"/>
    </location>
</feature>
<dbReference type="GO" id="GO:0005201">
    <property type="term" value="F:extracellular matrix structural constituent"/>
    <property type="evidence" value="ECO:0007669"/>
    <property type="project" value="TreeGrafter"/>
</dbReference>
<dbReference type="Gene3D" id="3.90.215.10">
    <property type="entry name" value="Gamma Fibrinogen, chain A, domain 1"/>
    <property type="match status" value="1"/>
</dbReference>
<name>A0A8J5K7X1_HOMAM</name>
<evidence type="ECO:0000256" key="7">
    <source>
        <dbReference type="SAM" id="MobiDB-lite"/>
    </source>
</evidence>
<protein>
    <submittedName>
        <fullName evidence="9">Techylectin-5B-like 3</fullName>
    </submittedName>
</protein>
<dbReference type="GO" id="GO:0005577">
    <property type="term" value="C:fibrinogen complex"/>
    <property type="evidence" value="ECO:0007669"/>
    <property type="project" value="TreeGrafter"/>
</dbReference>
<dbReference type="PANTHER" id="PTHR47221:SF6">
    <property type="entry name" value="FIBRINOGEN ALPHA CHAIN"/>
    <property type="match status" value="1"/>
</dbReference>
<dbReference type="PANTHER" id="PTHR47221">
    <property type="entry name" value="FIBRINOGEN ALPHA CHAIN"/>
    <property type="match status" value="1"/>
</dbReference>
<comment type="subcellular location">
    <subcellularLocation>
        <location evidence="1">Secreted</location>
    </subcellularLocation>
</comment>
<feature type="compositionally biased region" description="Basic and acidic residues" evidence="7">
    <location>
        <begin position="281"/>
        <end position="294"/>
    </location>
</feature>
<gene>
    <name evidence="9" type="primary">Tl5b-L3</name>
    <name evidence="9" type="ORF">Hamer_G012497</name>
</gene>
<dbReference type="InterPro" id="IPR037579">
    <property type="entry name" value="FIB_ANG-like"/>
</dbReference>
<sequence length="739" mass="85316">MLCHEKQDSWEIRLNAVDALNHKLTALDKKINAMTRLEFKVEQVSERVEEVDSTVNWVKKQMDTPEHPIITEFAESGTCYLHPRDSRRLQDVSAKVDLVFDRLTDPDYDYDYFVSHLHQRPSSLTVPSGDGHNGGVNRDNSEEEPSPEHLFARFWKSLFSPFKKMKRRFRVFENQLTAVQRSCNESGSLEAYVAEVGGVVQKKLVPLDQALREEMEVTRVAVNDQSANIEKVSQAVGNTAYVSEQLLTEMTNQFQALRTNIQDRFDETRNLILQYCAGGHNPREPDYTPREDPYTPRQDPNTPREDPYTPREEPYTPREEPYTPRETPSRPTYPTTATTRAPQYAPPTPPLPTSPRVENVRHRDNQVEPPQVEPEIHTLQGGRGHRFRTRYRYRFHDPPQNKMVKANRHSVKQAISRKSSQPRRGRKKGSRKTSRRRGRPRMGSERRQPEGLHVGRATRNVANQTSTASDLRDSVVPASSKGVTDCSDLLSQGVTHSTLFNFSPGSLYHLQQGHDFYTRYCDLETGGGGWTVIQRRGMYGPPYLNFTRDWQEYKEGFGDISREFWWGNDNIYRDQDVMIRFDLWDFEDNYAYAEYLSFRIGAEMDNYRLNVFGYRGNASDSFSAHNGYLFSTYDRDNDEAPECCPCAPAYGGGWWFYSCFESNLNGDYHTDPKDNDYYRGIIWELWLGDYSLRATEMKIRPVSFSSDDTQGSPYPTPNPDPTQVVPNVPDVPELPLRHQ</sequence>
<dbReference type="CDD" id="cd00087">
    <property type="entry name" value="FReD"/>
    <property type="match status" value="1"/>
</dbReference>
<keyword evidence="10" id="KW-1185">Reference proteome</keyword>
<dbReference type="EMBL" id="JAHLQT010013238">
    <property type="protein sequence ID" value="KAG7170926.1"/>
    <property type="molecule type" value="Genomic_DNA"/>
</dbReference>
<accession>A0A8J5K7X1</accession>
<dbReference type="SUPFAM" id="SSF56496">
    <property type="entry name" value="Fibrinogen C-terminal domain-like"/>
    <property type="match status" value="1"/>
</dbReference>
<dbReference type="InterPro" id="IPR002181">
    <property type="entry name" value="Fibrinogen_a/b/g_C_dom"/>
</dbReference>
<evidence type="ECO:0000256" key="3">
    <source>
        <dbReference type="ARBA" id="ARBA00022729"/>
    </source>
</evidence>
<dbReference type="GO" id="GO:0034116">
    <property type="term" value="P:positive regulation of heterotypic cell-cell adhesion"/>
    <property type="evidence" value="ECO:0007669"/>
    <property type="project" value="TreeGrafter"/>
</dbReference>